<dbReference type="PROSITE" id="PS50812">
    <property type="entry name" value="PWWP"/>
    <property type="match status" value="1"/>
</dbReference>
<dbReference type="EMBL" id="GEBQ01002016">
    <property type="protein sequence ID" value="JAT37961.1"/>
    <property type="molecule type" value="Transcribed_RNA"/>
</dbReference>
<gene>
    <name evidence="3" type="ORF">g.8252</name>
</gene>
<evidence type="ECO:0000313" key="3">
    <source>
        <dbReference type="EMBL" id="JAT37961.1"/>
    </source>
</evidence>
<feature type="compositionally biased region" description="Polar residues" evidence="1">
    <location>
        <begin position="128"/>
        <end position="138"/>
    </location>
</feature>
<proteinExistence type="predicted"/>
<dbReference type="FunFam" id="2.30.30.140:FF:000008">
    <property type="entry name" value="Bromodomain containing 1, isoform CRA_b"/>
    <property type="match status" value="1"/>
</dbReference>
<feature type="region of interest" description="Disordered" evidence="1">
    <location>
        <begin position="76"/>
        <end position="299"/>
    </location>
</feature>
<feature type="non-terminal residue" evidence="3">
    <location>
        <position position="1"/>
    </location>
</feature>
<dbReference type="Gene3D" id="2.30.30.140">
    <property type="match status" value="1"/>
</dbReference>
<name>A0A1B6MPZ8_9HEMI</name>
<feature type="non-terminal residue" evidence="3">
    <location>
        <position position="391"/>
    </location>
</feature>
<evidence type="ECO:0000259" key="2">
    <source>
        <dbReference type="PROSITE" id="PS50812"/>
    </source>
</evidence>
<dbReference type="CDD" id="cd05839">
    <property type="entry name" value="PWWP_BRPF"/>
    <property type="match status" value="1"/>
</dbReference>
<feature type="compositionally biased region" description="Polar residues" evidence="1">
    <location>
        <begin position="146"/>
        <end position="170"/>
    </location>
</feature>
<dbReference type="SMART" id="SM00293">
    <property type="entry name" value="PWWP"/>
    <property type="match status" value="1"/>
</dbReference>
<feature type="compositionally biased region" description="Low complexity" evidence="1">
    <location>
        <begin position="267"/>
        <end position="288"/>
    </location>
</feature>
<dbReference type="SUPFAM" id="SSF63748">
    <property type="entry name" value="Tudor/PWWP/MBT"/>
    <property type="match status" value="1"/>
</dbReference>
<dbReference type="AlphaFoldDB" id="A0A1B6MPZ8"/>
<feature type="domain" description="PWWP" evidence="2">
    <location>
        <begin position="306"/>
        <end position="384"/>
    </location>
</feature>
<sequence length="391" mass="42893">TLPAEIDKQLAAIADVSNTMGEDEIMCKLLQLQDSCQNLKHGLARAKRIKMVKAEIAKLKKKSCHLNGFVKVKKVPTDSADTSEDERRRKSKTAKKRPSEPNIVEPPSTITSKRPRRKKVWDDFIQDPISNKTSSKNVSYEKDGQSKGSSTPIKQSGGDPQSTASPSGVNRRTAVLFTRKAAAATSKLRKADDSTNQTSSNNTPVVRRRGRQPKKNLESTGLLDSSAEAATPASNPPACKDSFSVYRSGGDIRVQSDEESRSDDDSSCSGCSSSDESSGSGSESSSDFSDSEESVNSFSPTEALEQLQLVWAKCRGYPWYPALIINPKMPRGYVHNGVPIPSPPADVLALANNYTEPVYLVLFFDTKRTWQWLPRNKLEPLGVTPELDRIK</sequence>
<accession>A0A1B6MPZ8</accession>
<protein>
    <recommendedName>
        <fullName evidence="2">PWWP domain-containing protein</fullName>
    </recommendedName>
</protein>
<evidence type="ECO:0000256" key="1">
    <source>
        <dbReference type="SAM" id="MobiDB-lite"/>
    </source>
</evidence>
<dbReference type="InterPro" id="IPR000313">
    <property type="entry name" value="PWWP_dom"/>
</dbReference>
<organism evidence="3">
    <name type="scientific">Graphocephala atropunctata</name>
    <dbReference type="NCBI Taxonomy" id="36148"/>
    <lineage>
        <taxon>Eukaryota</taxon>
        <taxon>Metazoa</taxon>
        <taxon>Ecdysozoa</taxon>
        <taxon>Arthropoda</taxon>
        <taxon>Hexapoda</taxon>
        <taxon>Insecta</taxon>
        <taxon>Pterygota</taxon>
        <taxon>Neoptera</taxon>
        <taxon>Paraneoptera</taxon>
        <taxon>Hemiptera</taxon>
        <taxon>Auchenorrhyncha</taxon>
        <taxon>Membracoidea</taxon>
        <taxon>Cicadellidae</taxon>
        <taxon>Cicadellinae</taxon>
        <taxon>Cicadellini</taxon>
        <taxon>Graphocephala</taxon>
    </lineage>
</organism>
<feature type="compositionally biased region" description="Polar residues" evidence="1">
    <location>
        <begin position="194"/>
        <end position="204"/>
    </location>
</feature>
<dbReference type="Pfam" id="PF00855">
    <property type="entry name" value="PWWP"/>
    <property type="match status" value="1"/>
</dbReference>
<reference evidence="3" key="1">
    <citation type="submission" date="2015-11" db="EMBL/GenBank/DDBJ databases">
        <title>De novo transcriptome assembly of four potential Pierce s Disease insect vectors from Arizona vineyards.</title>
        <authorList>
            <person name="Tassone E.E."/>
        </authorList>
    </citation>
    <scope>NUCLEOTIDE SEQUENCE</scope>
</reference>